<dbReference type="CDD" id="cd07723">
    <property type="entry name" value="hydroxyacylglutathione_hydrolase_MBL-fold"/>
    <property type="match status" value="1"/>
</dbReference>
<dbReference type="RefSeq" id="WP_123236274.1">
    <property type="nucleotide sequence ID" value="NZ_RJVP01000001.1"/>
</dbReference>
<evidence type="ECO:0000256" key="5">
    <source>
        <dbReference type="ARBA" id="ARBA00022801"/>
    </source>
</evidence>
<evidence type="ECO:0000259" key="8">
    <source>
        <dbReference type="SMART" id="SM00849"/>
    </source>
</evidence>
<comment type="similarity">
    <text evidence="3 7">Belongs to the metallo-beta-lactamase superfamily. Glyoxalase II family.</text>
</comment>
<dbReference type="Gene3D" id="3.60.15.10">
    <property type="entry name" value="Ribonuclease Z/Hydroxyacylglutathione hydrolase-like"/>
    <property type="match status" value="1"/>
</dbReference>
<dbReference type="NCBIfam" id="TIGR03413">
    <property type="entry name" value="GSH_gloB"/>
    <property type="match status" value="1"/>
</dbReference>
<dbReference type="GO" id="GO:0046872">
    <property type="term" value="F:metal ion binding"/>
    <property type="evidence" value="ECO:0007669"/>
    <property type="project" value="UniProtKB-KW"/>
</dbReference>
<feature type="binding site" evidence="7">
    <location>
        <position position="128"/>
    </location>
    <ligand>
        <name>Zn(2+)</name>
        <dbReference type="ChEBI" id="CHEBI:29105"/>
        <label>1</label>
    </ligand>
</feature>
<feature type="binding site" evidence="7">
    <location>
        <position position="58"/>
    </location>
    <ligand>
        <name>Zn(2+)</name>
        <dbReference type="ChEBI" id="CHEBI:29105"/>
        <label>2</label>
    </ligand>
</feature>
<dbReference type="EMBL" id="RJVP01000001">
    <property type="protein sequence ID" value="ROH88282.1"/>
    <property type="molecule type" value="Genomic_DNA"/>
</dbReference>
<dbReference type="Pfam" id="PF16123">
    <property type="entry name" value="HAGH_C"/>
    <property type="match status" value="1"/>
</dbReference>
<evidence type="ECO:0000256" key="7">
    <source>
        <dbReference type="HAMAP-Rule" id="MF_01374"/>
    </source>
</evidence>
<comment type="function">
    <text evidence="7">Thiolesterase that catalyzes the hydrolysis of S-D-lactoyl-glutathione to form glutathione and D-lactic acid.</text>
</comment>
<dbReference type="InterPro" id="IPR035680">
    <property type="entry name" value="Clx_II_MBL"/>
</dbReference>
<gene>
    <name evidence="7 9" type="primary">gloB</name>
    <name evidence="9" type="ORF">ED236_02110</name>
</gene>
<dbReference type="InterPro" id="IPR050110">
    <property type="entry name" value="Glyoxalase_II_hydrolase"/>
</dbReference>
<evidence type="ECO:0000256" key="4">
    <source>
        <dbReference type="ARBA" id="ARBA00022723"/>
    </source>
</evidence>
<sequence length="265" mass="28700">MLDVHAIPAFQDNYLWLLHRAGHAVVVDPGDAAPVNAALQTMHLKLAAILVTHHHADHIGGVAQLAEQHAARVYAPAREHYTFAHAAVKEGAQVRLPEIGLDLQVMELPGHTLGHVAYYGANMLFCGDTLFSAGCGRLFEGTPAQMLNSLQRLAALPAETVVYCTHEYTEHNLRFARSLEPDNATLERRQQDVASLRLLGLPSLPSSIGLELAINPFLRCDQPAIQSAAAALATQAPALQAIAPQQHADTVLATFTAIRALRNRY</sequence>
<comment type="subunit">
    <text evidence="7">Monomer.</text>
</comment>
<feature type="binding site" evidence="7">
    <location>
        <position position="53"/>
    </location>
    <ligand>
        <name>Zn(2+)</name>
        <dbReference type="ChEBI" id="CHEBI:29105"/>
        <label>1</label>
    </ligand>
</feature>
<feature type="binding site" evidence="7">
    <location>
        <position position="128"/>
    </location>
    <ligand>
        <name>Zn(2+)</name>
        <dbReference type="ChEBI" id="CHEBI:29105"/>
        <label>2</label>
    </ligand>
</feature>
<keyword evidence="4 7" id="KW-0479">Metal-binding</keyword>
<evidence type="ECO:0000256" key="1">
    <source>
        <dbReference type="ARBA" id="ARBA00001623"/>
    </source>
</evidence>
<evidence type="ECO:0000313" key="9">
    <source>
        <dbReference type="EMBL" id="ROH88282.1"/>
    </source>
</evidence>
<feature type="binding site" evidence="7">
    <location>
        <position position="166"/>
    </location>
    <ligand>
        <name>Zn(2+)</name>
        <dbReference type="ChEBI" id="CHEBI:29105"/>
        <label>2</label>
    </ligand>
</feature>
<keyword evidence="10" id="KW-1185">Reference proteome</keyword>
<dbReference type="EC" id="3.1.2.6" evidence="7"/>
<comment type="caution">
    <text evidence="9">The sequence shown here is derived from an EMBL/GenBank/DDBJ whole genome shotgun (WGS) entry which is preliminary data.</text>
</comment>
<reference evidence="9 10" key="1">
    <citation type="submission" date="2018-10" db="EMBL/GenBank/DDBJ databases">
        <authorList>
            <person name="Chen W.-M."/>
        </authorList>
    </citation>
    <scope>NUCLEOTIDE SEQUENCE [LARGE SCALE GENOMIC DNA]</scope>
    <source>
        <strain evidence="9 10">H-5</strain>
    </source>
</reference>
<comment type="pathway">
    <text evidence="2 7">Secondary metabolite metabolism; methylglyoxal degradation; (R)-lactate from methylglyoxal: step 2/2.</text>
</comment>
<name>A0A3N0V6N7_9PROT</name>
<dbReference type="PANTHER" id="PTHR43705:SF1">
    <property type="entry name" value="HYDROXYACYLGLUTATHIONE HYDROLASE GLOB"/>
    <property type="match status" value="1"/>
</dbReference>
<feature type="binding site" evidence="7">
    <location>
        <position position="111"/>
    </location>
    <ligand>
        <name>Zn(2+)</name>
        <dbReference type="ChEBI" id="CHEBI:29105"/>
        <label>1</label>
    </ligand>
</feature>
<comment type="cofactor">
    <cofactor evidence="7">
        <name>Zn(2+)</name>
        <dbReference type="ChEBI" id="CHEBI:29105"/>
    </cofactor>
    <text evidence="7">Binds 2 Zn(2+) ions per subunit.</text>
</comment>
<evidence type="ECO:0000256" key="3">
    <source>
        <dbReference type="ARBA" id="ARBA00006759"/>
    </source>
</evidence>
<dbReference type="HAMAP" id="MF_01374">
    <property type="entry name" value="Glyoxalase_2"/>
    <property type="match status" value="1"/>
</dbReference>
<protein>
    <recommendedName>
        <fullName evidence="7">Hydroxyacylglutathione hydrolase</fullName>
        <ecNumber evidence="7">3.1.2.6</ecNumber>
    </recommendedName>
    <alternativeName>
        <fullName evidence="7">Glyoxalase II</fullName>
        <shortName evidence="7">Glx II</shortName>
    </alternativeName>
</protein>
<feature type="binding site" evidence="7">
    <location>
        <position position="57"/>
    </location>
    <ligand>
        <name>Zn(2+)</name>
        <dbReference type="ChEBI" id="CHEBI:29105"/>
        <label>2</label>
    </ligand>
</feature>
<dbReference type="Proteomes" id="UP000275137">
    <property type="component" value="Unassembled WGS sequence"/>
</dbReference>
<proteinExistence type="inferred from homology"/>
<dbReference type="UniPathway" id="UPA00619">
    <property type="reaction ID" value="UER00676"/>
</dbReference>
<evidence type="ECO:0000256" key="2">
    <source>
        <dbReference type="ARBA" id="ARBA00004963"/>
    </source>
</evidence>
<dbReference type="PANTHER" id="PTHR43705">
    <property type="entry name" value="HYDROXYACYLGLUTATHIONE HYDROLASE"/>
    <property type="match status" value="1"/>
</dbReference>
<accession>A0A3N0V6N7</accession>
<dbReference type="SUPFAM" id="SSF56281">
    <property type="entry name" value="Metallo-hydrolase/oxidoreductase"/>
    <property type="match status" value="1"/>
</dbReference>
<dbReference type="Pfam" id="PF00753">
    <property type="entry name" value="Lactamase_B"/>
    <property type="match status" value="1"/>
</dbReference>
<dbReference type="AlphaFoldDB" id="A0A3N0V6N7"/>
<keyword evidence="6 7" id="KW-0862">Zinc</keyword>
<keyword evidence="5 7" id="KW-0378">Hydrolase</keyword>
<comment type="catalytic activity">
    <reaction evidence="1 7">
        <text>an S-(2-hydroxyacyl)glutathione + H2O = a 2-hydroxy carboxylate + glutathione + H(+)</text>
        <dbReference type="Rhea" id="RHEA:21864"/>
        <dbReference type="ChEBI" id="CHEBI:15377"/>
        <dbReference type="ChEBI" id="CHEBI:15378"/>
        <dbReference type="ChEBI" id="CHEBI:57925"/>
        <dbReference type="ChEBI" id="CHEBI:58896"/>
        <dbReference type="ChEBI" id="CHEBI:71261"/>
        <dbReference type="EC" id="3.1.2.6"/>
    </reaction>
</comment>
<organism evidence="9 10">
    <name type="scientific">Pseudomethylobacillus aquaticus</name>
    <dbReference type="NCBI Taxonomy" id="2676064"/>
    <lineage>
        <taxon>Bacteria</taxon>
        <taxon>Pseudomonadati</taxon>
        <taxon>Pseudomonadota</taxon>
        <taxon>Betaproteobacteria</taxon>
        <taxon>Nitrosomonadales</taxon>
        <taxon>Methylophilaceae</taxon>
        <taxon>Pseudomethylobacillus</taxon>
    </lineage>
</organism>
<dbReference type="InterPro" id="IPR017782">
    <property type="entry name" value="Hydroxyacylglutathione_Hdrlase"/>
</dbReference>
<dbReference type="GO" id="GO:0004416">
    <property type="term" value="F:hydroxyacylglutathione hydrolase activity"/>
    <property type="evidence" value="ECO:0007669"/>
    <property type="project" value="UniProtKB-UniRule"/>
</dbReference>
<dbReference type="GO" id="GO:0019243">
    <property type="term" value="P:methylglyoxal catabolic process to D-lactate via S-lactoyl-glutathione"/>
    <property type="evidence" value="ECO:0007669"/>
    <property type="project" value="UniProtKB-UniRule"/>
</dbReference>
<evidence type="ECO:0000313" key="10">
    <source>
        <dbReference type="Proteomes" id="UP000275137"/>
    </source>
</evidence>
<dbReference type="SMART" id="SM00849">
    <property type="entry name" value="Lactamase_B"/>
    <property type="match status" value="1"/>
</dbReference>
<evidence type="ECO:0000256" key="6">
    <source>
        <dbReference type="ARBA" id="ARBA00022833"/>
    </source>
</evidence>
<dbReference type="PIRSF" id="PIRSF005457">
    <property type="entry name" value="Glx"/>
    <property type="match status" value="1"/>
</dbReference>
<feature type="domain" description="Metallo-beta-lactamase" evidence="8">
    <location>
        <begin position="12"/>
        <end position="166"/>
    </location>
</feature>
<dbReference type="InterPro" id="IPR036866">
    <property type="entry name" value="RibonucZ/Hydroxyglut_hydro"/>
</dbReference>
<dbReference type="InterPro" id="IPR032282">
    <property type="entry name" value="HAGH_C"/>
</dbReference>
<feature type="binding site" evidence="7">
    <location>
        <position position="55"/>
    </location>
    <ligand>
        <name>Zn(2+)</name>
        <dbReference type="ChEBI" id="CHEBI:29105"/>
        <label>1</label>
    </ligand>
</feature>
<dbReference type="InterPro" id="IPR001279">
    <property type="entry name" value="Metallo-B-lactamas"/>
</dbReference>